<feature type="region of interest" description="Disordered" evidence="1">
    <location>
        <begin position="1"/>
        <end position="27"/>
    </location>
</feature>
<accession>A0A4Z2G454</accession>
<name>A0A4Z2G454_9TELE</name>
<dbReference type="Proteomes" id="UP000314294">
    <property type="component" value="Unassembled WGS sequence"/>
</dbReference>
<gene>
    <name evidence="2" type="ORF">EYF80_041939</name>
</gene>
<evidence type="ECO:0000313" key="3">
    <source>
        <dbReference type="Proteomes" id="UP000314294"/>
    </source>
</evidence>
<dbReference type="AlphaFoldDB" id="A0A4Z2G454"/>
<sequence length="68" mass="7369">MSTQIARDLPVGQAAAKSTTPRPCEDDAGLARTQSWVFLTQRTGVEDCISHTYAYVGQIDQRTTPGSL</sequence>
<protein>
    <submittedName>
        <fullName evidence="2">Uncharacterized protein</fullName>
    </submittedName>
</protein>
<comment type="caution">
    <text evidence="2">The sequence shown here is derived from an EMBL/GenBank/DDBJ whole genome shotgun (WGS) entry which is preliminary data.</text>
</comment>
<evidence type="ECO:0000256" key="1">
    <source>
        <dbReference type="SAM" id="MobiDB-lite"/>
    </source>
</evidence>
<reference evidence="2 3" key="1">
    <citation type="submission" date="2019-03" db="EMBL/GenBank/DDBJ databases">
        <title>First draft genome of Liparis tanakae, snailfish: a comprehensive survey of snailfish specific genes.</title>
        <authorList>
            <person name="Kim W."/>
            <person name="Song I."/>
            <person name="Jeong J.-H."/>
            <person name="Kim D."/>
            <person name="Kim S."/>
            <person name="Ryu S."/>
            <person name="Song J.Y."/>
            <person name="Lee S.K."/>
        </authorList>
    </citation>
    <scope>NUCLEOTIDE SEQUENCE [LARGE SCALE GENOMIC DNA]</scope>
    <source>
        <tissue evidence="2">Muscle</tissue>
    </source>
</reference>
<proteinExistence type="predicted"/>
<dbReference type="EMBL" id="SRLO01000722">
    <property type="protein sequence ID" value="TNN47845.1"/>
    <property type="molecule type" value="Genomic_DNA"/>
</dbReference>
<keyword evidence="3" id="KW-1185">Reference proteome</keyword>
<organism evidence="2 3">
    <name type="scientific">Liparis tanakae</name>
    <name type="common">Tanaka's snailfish</name>
    <dbReference type="NCBI Taxonomy" id="230148"/>
    <lineage>
        <taxon>Eukaryota</taxon>
        <taxon>Metazoa</taxon>
        <taxon>Chordata</taxon>
        <taxon>Craniata</taxon>
        <taxon>Vertebrata</taxon>
        <taxon>Euteleostomi</taxon>
        <taxon>Actinopterygii</taxon>
        <taxon>Neopterygii</taxon>
        <taxon>Teleostei</taxon>
        <taxon>Neoteleostei</taxon>
        <taxon>Acanthomorphata</taxon>
        <taxon>Eupercaria</taxon>
        <taxon>Perciformes</taxon>
        <taxon>Cottioidei</taxon>
        <taxon>Cottales</taxon>
        <taxon>Liparidae</taxon>
        <taxon>Liparis</taxon>
    </lineage>
</organism>
<evidence type="ECO:0000313" key="2">
    <source>
        <dbReference type="EMBL" id="TNN47845.1"/>
    </source>
</evidence>